<evidence type="ECO:0000256" key="4">
    <source>
        <dbReference type="ARBA" id="ARBA00022989"/>
    </source>
</evidence>
<dbReference type="InterPro" id="IPR002797">
    <property type="entry name" value="Polysacc_synth"/>
</dbReference>
<proteinExistence type="predicted"/>
<keyword evidence="4 6" id="KW-1133">Transmembrane helix</keyword>
<comment type="subcellular location">
    <subcellularLocation>
        <location evidence="1">Cell membrane</location>
        <topology evidence="1">Multi-pass membrane protein</topology>
    </subcellularLocation>
</comment>
<dbReference type="EMBL" id="JAUOPB010000001">
    <property type="protein sequence ID" value="MDO6421061.1"/>
    <property type="molecule type" value="Genomic_DNA"/>
</dbReference>
<protein>
    <submittedName>
        <fullName evidence="7">Polysaccharide biosynthesis C-terminal domain-containing protein</fullName>
    </submittedName>
</protein>
<evidence type="ECO:0000256" key="5">
    <source>
        <dbReference type="ARBA" id="ARBA00023136"/>
    </source>
</evidence>
<dbReference type="PANTHER" id="PTHR30250">
    <property type="entry name" value="PST FAMILY PREDICTED COLANIC ACID TRANSPORTER"/>
    <property type="match status" value="1"/>
</dbReference>
<evidence type="ECO:0000256" key="1">
    <source>
        <dbReference type="ARBA" id="ARBA00004651"/>
    </source>
</evidence>
<feature type="transmembrane region" description="Helical" evidence="6">
    <location>
        <begin position="77"/>
        <end position="100"/>
    </location>
</feature>
<feature type="transmembrane region" description="Helical" evidence="6">
    <location>
        <begin position="251"/>
        <end position="268"/>
    </location>
</feature>
<name>A0AAW7X331_9GAMM</name>
<comment type="caution">
    <text evidence="7">The sequence shown here is derived from an EMBL/GenBank/DDBJ whole genome shotgun (WGS) entry which is preliminary data.</text>
</comment>
<feature type="transmembrane region" description="Helical" evidence="6">
    <location>
        <begin position="200"/>
        <end position="218"/>
    </location>
</feature>
<feature type="transmembrane region" description="Helical" evidence="6">
    <location>
        <begin position="348"/>
        <end position="368"/>
    </location>
</feature>
<feature type="transmembrane region" description="Helical" evidence="6">
    <location>
        <begin position="375"/>
        <end position="397"/>
    </location>
</feature>
<dbReference type="GO" id="GO:0005886">
    <property type="term" value="C:plasma membrane"/>
    <property type="evidence" value="ECO:0007669"/>
    <property type="project" value="UniProtKB-SubCell"/>
</dbReference>
<accession>A0AAW7X331</accession>
<evidence type="ECO:0000256" key="2">
    <source>
        <dbReference type="ARBA" id="ARBA00022475"/>
    </source>
</evidence>
<evidence type="ECO:0000313" key="7">
    <source>
        <dbReference type="EMBL" id="MDO6421061.1"/>
    </source>
</evidence>
<keyword evidence="5 6" id="KW-0472">Membrane</keyword>
<gene>
    <name evidence="7" type="ORF">Q4521_01100</name>
</gene>
<dbReference type="InterPro" id="IPR050833">
    <property type="entry name" value="Poly_Biosynth_Transport"/>
</dbReference>
<sequence>MIKNVLYVFTTKLSVVATVFLTSVVLARGLGVEGRGELATILLIPQIVLALAEGGMRQAATHYVGGGYPKSDILGVLVAYAFLGGGVGFVASALLLNYVISFRPSLLVVCLASAVVPLELLVSYLRGFFLGAKNFNRFNLALLLPKLAYLVFLLLFVLFGGLNVYYVVGALLLSVLLNLSLLLYLAVLRDGCGLYIDWKLMAAMFKVGVVYAIALFLINSNYKIDLLIIDHFLGSLATGVYVVAAQVGEMLWQLPGAIVVVLMAASASEKKDEIAVSAVCFACRITLTVTLFLAILLLIGKSLLIGLVFGQDYMEASGIILFLVPGLTVMVIFKVVNSYYAGVGRPSIALYVMIPAVLINVVCNFILIPTMGGKGAAIASSLSYFCASLGILIFFAAEKKVPLVSLLFMSLDDLSVLKKKIYGC</sequence>
<dbReference type="Proteomes" id="UP001169760">
    <property type="component" value="Unassembled WGS sequence"/>
</dbReference>
<dbReference type="Pfam" id="PF01943">
    <property type="entry name" value="Polysacc_synt"/>
    <property type="match status" value="1"/>
</dbReference>
<dbReference type="PANTHER" id="PTHR30250:SF11">
    <property type="entry name" value="O-ANTIGEN TRANSPORTER-RELATED"/>
    <property type="match status" value="1"/>
</dbReference>
<feature type="transmembrane region" description="Helical" evidence="6">
    <location>
        <begin position="165"/>
        <end position="188"/>
    </location>
</feature>
<feature type="transmembrane region" description="Helical" evidence="6">
    <location>
        <begin position="319"/>
        <end position="336"/>
    </location>
</feature>
<keyword evidence="2" id="KW-1003">Cell membrane</keyword>
<dbReference type="RefSeq" id="WP_303490258.1">
    <property type="nucleotide sequence ID" value="NZ_JAUOPB010000001.1"/>
</dbReference>
<reference evidence="7" key="1">
    <citation type="submission" date="2023-07" db="EMBL/GenBank/DDBJ databases">
        <title>Genome content predicts the carbon catabolic preferences of heterotrophic bacteria.</title>
        <authorList>
            <person name="Gralka M."/>
        </authorList>
    </citation>
    <scope>NUCLEOTIDE SEQUENCE</scope>
    <source>
        <strain evidence="7">I3M17_2</strain>
    </source>
</reference>
<feature type="transmembrane region" description="Helical" evidence="6">
    <location>
        <begin position="106"/>
        <end position="126"/>
    </location>
</feature>
<evidence type="ECO:0000256" key="3">
    <source>
        <dbReference type="ARBA" id="ARBA00022692"/>
    </source>
</evidence>
<feature type="transmembrane region" description="Helical" evidence="6">
    <location>
        <begin position="274"/>
        <end position="299"/>
    </location>
</feature>
<organism evidence="7 8">
    <name type="scientific">Saccharophagus degradans</name>
    <dbReference type="NCBI Taxonomy" id="86304"/>
    <lineage>
        <taxon>Bacteria</taxon>
        <taxon>Pseudomonadati</taxon>
        <taxon>Pseudomonadota</taxon>
        <taxon>Gammaproteobacteria</taxon>
        <taxon>Cellvibrionales</taxon>
        <taxon>Cellvibrionaceae</taxon>
        <taxon>Saccharophagus</taxon>
    </lineage>
</organism>
<feature type="transmembrane region" description="Helical" evidence="6">
    <location>
        <begin position="138"/>
        <end position="159"/>
    </location>
</feature>
<evidence type="ECO:0000313" key="8">
    <source>
        <dbReference type="Proteomes" id="UP001169760"/>
    </source>
</evidence>
<dbReference type="AlphaFoldDB" id="A0AAW7X331"/>
<evidence type="ECO:0000256" key="6">
    <source>
        <dbReference type="SAM" id="Phobius"/>
    </source>
</evidence>
<feature type="transmembrane region" description="Helical" evidence="6">
    <location>
        <begin position="5"/>
        <end position="26"/>
    </location>
</feature>
<keyword evidence="3 6" id="KW-0812">Transmembrane</keyword>
<feature type="transmembrane region" description="Helical" evidence="6">
    <location>
        <begin position="224"/>
        <end position="244"/>
    </location>
</feature>